<organism evidence="2 3">
    <name type="scientific">Mycena maculata</name>
    <dbReference type="NCBI Taxonomy" id="230809"/>
    <lineage>
        <taxon>Eukaryota</taxon>
        <taxon>Fungi</taxon>
        <taxon>Dikarya</taxon>
        <taxon>Basidiomycota</taxon>
        <taxon>Agaricomycotina</taxon>
        <taxon>Agaricomycetes</taxon>
        <taxon>Agaricomycetidae</taxon>
        <taxon>Agaricales</taxon>
        <taxon>Marasmiineae</taxon>
        <taxon>Mycenaceae</taxon>
        <taxon>Mycena</taxon>
    </lineage>
</organism>
<feature type="non-terminal residue" evidence="2">
    <location>
        <position position="99"/>
    </location>
</feature>
<dbReference type="Pfam" id="PF18885">
    <property type="entry name" value="DUF5648"/>
    <property type="match status" value="1"/>
</dbReference>
<gene>
    <name evidence="2" type="ORF">DFH07DRAFT_719457</name>
</gene>
<dbReference type="EMBL" id="JARJLG010000275">
    <property type="protein sequence ID" value="KAJ7720753.1"/>
    <property type="molecule type" value="Genomic_DNA"/>
</dbReference>
<protein>
    <recommendedName>
        <fullName evidence="1">DUF5648 domain-containing protein</fullName>
    </recommendedName>
</protein>
<evidence type="ECO:0000259" key="1">
    <source>
        <dbReference type="Pfam" id="PF18885"/>
    </source>
</evidence>
<dbReference type="InterPro" id="IPR043708">
    <property type="entry name" value="DUF5648"/>
</dbReference>
<feature type="non-terminal residue" evidence="2">
    <location>
        <position position="1"/>
    </location>
</feature>
<feature type="domain" description="DUF5648" evidence="1">
    <location>
        <begin position="7"/>
        <end position="98"/>
    </location>
</feature>
<dbReference type="Proteomes" id="UP001215280">
    <property type="component" value="Unassembled WGS sequence"/>
</dbReference>
<comment type="caution">
    <text evidence="2">The sequence shown here is derived from an EMBL/GenBank/DDBJ whole genome shotgun (WGS) entry which is preliminary data.</text>
</comment>
<evidence type="ECO:0000313" key="2">
    <source>
        <dbReference type="EMBL" id="KAJ7720753.1"/>
    </source>
</evidence>
<accession>A0AAD7MJQ8</accession>
<dbReference type="AlphaFoldDB" id="A0AAD7MJQ8"/>
<proteinExistence type="predicted"/>
<reference evidence="2" key="1">
    <citation type="submission" date="2023-03" db="EMBL/GenBank/DDBJ databases">
        <title>Massive genome expansion in bonnet fungi (Mycena s.s.) driven by repeated elements and novel gene families across ecological guilds.</title>
        <authorList>
            <consortium name="Lawrence Berkeley National Laboratory"/>
            <person name="Harder C.B."/>
            <person name="Miyauchi S."/>
            <person name="Viragh M."/>
            <person name="Kuo A."/>
            <person name="Thoen E."/>
            <person name="Andreopoulos B."/>
            <person name="Lu D."/>
            <person name="Skrede I."/>
            <person name="Drula E."/>
            <person name="Henrissat B."/>
            <person name="Morin E."/>
            <person name="Kohler A."/>
            <person name="Barry K."/>
            <person name="LaButti K."/>
            <person name="Morin E."/>
            <person name="Salamov A."/>
            <person name="Lipzen A."/>
            <person name="Mereny Z."/>
            <person name="Hegedus B."/>
            <person name="Baldrian P."/>
            <person name="Stursova M."/>
            <person name="Weitz H."/>
            <person name="Taylor A."/>
            <person name="Grigoriev I.V."/>
            <person name="Nagy L.G."/>
            <person name="Martin F."/>
            <person name="Kauserud H."/>
        </authorList>
    </citation>
    <scope>NUCLEOTIDE SEQUENCE</scope>
    <source>
        <strain evidence="2">CBHHK188m</strain>
    </source>
</reference>
<sequence length="99" mass="11159">DTTEFIDAANNFSYFPEGVATGVFGEQDGVSIPLFRLNNVVLQDHFDTFMNTTERDEFVAAGHTYEGIVAWVYNDTICGSHPLSRLFNPEQEDHFYTSA</sequence>
<evidence type="ECO:0000313" key="3">
    <source>
        <dbReference type="Proteomes" id="UP001215280"/>
    </source>
</evidence>
<keyword evidence="3" id="KW-1185">Reference proteome</keyword>
<name>A0AAD7MJQ8_9AGAR</name>